<keyword evidence="6 10" id="KW-0735">Signal-anchor</keyword>
<evidence type="ECO:0000256" key="8">
    <source>
        <dbReference type="ARBA" id="ARBA00023034"/>
    </source>
</evidence>
<feature type="transmembrane region" description="Helical" evidence="10">
    <location>
        <begin position="26"/>
        <end position="47"/>
    </location>
</feature>
<evidence type="ECO:0000256" key="2">
    <source>
        <dbReference type="ARBA" id="ARBA00008661"/>
    </source>
</evidence>
<evidence type="ECO:0000256" key="5">
    <source>
        <dbReference type="ARBA" id="ARBA00022692"/>
    </source>
</evidence>
<dbReference type="EMBL" id="CAXITT010000309">
    <property type="protein sequence ID" value="CAL1538681.1"/>
    <property type="molecule type" value="Genomic_DNA"/>
</dbReference>
<comment type="subcellular location">
    <subcellularLocation>
        <location evidence="1 10">Golgi apparatus membrane</location>
        <topology evidence="1 10">Single-pass type II membrane protein</topology>
    </subcellularLocation>
</comment>
<dbReference type="Proteomes" id="UP001497497">
    <property type="component" value="Unassembled WGS sequence"/>
</dbReference>
<evidence type="ECO:0000313" key="12">
    <source>
        <dbReference type="Proteomes" id="UP001497497"/>
    </source>
</evidence>
<dbReference type="PANTHER" id="PTHR11214:SF314">
    <property type="entry name" value="HEXOSYLTRANSFERASE"/>
    <property type="match status" value="1"/>
</dbReference>
<name>A0AAV2HY29_LYMST</name>
<dbReference type="PANTHER" id="PTHR11214">
    <property type="entry name" value="BETA-1,3-N-ACETYLGLUCOSAMINYLTRANSFERASE"/>
    <property type="match status" value="1"/>
</dbReference>
<dbReference type="AlphaFoldDB" id="A0AAV2HY29"/>
<keyword evidence="4" id="KW-0808">Transferase</keyword>
<protein>
    <recommendedName>
        <fullName evidence="10">Hexosyltransferase</fullName>
        <ecNumber evidence="10">2.4.1.-</ecNumber>
    </recommendedName>
</protein>
<keyword evidence="12" id="KW-1185">Reference proteome</keyword>
<dbReference type="GO" id="GO:0000139">
    <property type="term" value="C:Golgi membrane"/>
    <property type="evidence" value="ECO:0007669"/>
    <property type="project" value="UniProtKB-SubCell"/>
</dbReference>
<comment type="similarity">
    <text evidence="2 10">Belongs to the glycosyltransferase 31 family.</text>
</comment>
<evidence type="ECO:0000256" key="3">
    <source>
        <dbReference type="ARBA" id="ARBA00022676"/>
    </source>
</evidence>
<evidence type="ECO:0000256" key="6">
    <source>
        <dbReference type="ARBA" id="ARBA00022968"/>
    </source>
</evidence>
<keyword evidence="3 10" id="KW-0328">Glycosyltransferase</keyword>
<sequence length="330" mass="38049">MIMLSYHHGIKIIRRRGAETWSTQTLLFFIFVVLLCCSMLVNFIFLFKSPRYRSKCPHFTAELYQMNDLRNEVAELKNMVTFLAEPAITDHNYTYLLNPKNACREPLELLIVVPSAPGNFARRMKVRQSSRADYANDPKNKARLVFFLGRQVSEGNDLETQLSVDEEAEKYGDIVQEDFVDVYRNIRLKAMSMLKWASTYCPRTRFVLRTDDDIRTNIPKTVAAMKRASQRLANFILGLKEESTVPVRRSQGVNSKYFISYEEYPEATFPPFAYGGLLGYPISTVKLLYQASLRVKPIWLDDVFITGLCAPKVNVALLSDPDIDFEHHAW</sequence>
<dbReference type="Gene3D" id="3.90.550.50">
    <property type="match status" value="1"/>
</dbReference>
<keyword evidence="8 10" id="KW-0333">Golgi apparatus</keyword>
<comment type="caution">
    <text evidence="11">The sequence shown here is derived from an EMBL/GenBank/DDBJ whole genome shotgun (WGS) entry which is preliminary data.</text>
</comment>
<accession>A0AAV2HY29</accession>
<keyword evidence="9 10" id="KW-0472">Membrane</keyword>
<evidence type="ECO:0000256" key="10">
    <source>
        <dbReference type="RuleBase" id="RU363063"/>
    </source>
</evidence>
<reference evidence="11 12" key="1">
    <citation type="submission" date="2024-04" db="EMBL/GenBank/DDBJ databases">
        <authorList>
            <consortium name="Genoscope - CEA"/>
            <person name="William W."/>
        </authorList>
    </citation>
    <scope>NUCLEOTIDE SEQUENCE [LARGE SCALE GENOMIC DNA]</scope>
</reference>
<dbReference type="EC" id="2.4.1.-" evidence="10"/>
<dbReference type="Pfam" id="PF01762">
    <property type="entry name" value="Galactosyl_T"/>
    <property type="match status" value="1"/>
</dbReference>
<organism evidence="11 12">
    <name type="scientific">Lymnaea stagnalis</name>
    <name type="common">Great pond snail</name>
    <name type="synonym">Helix stagnalis</name>
    <dbReference type="NCBI Taxonomy" id="6523"/>
    <lineage>
        <taxon>Eukaryota</taxon>
        <taxon>Metazoa</taxon>
        <taxon>Spiralia</taxon>
        <taxon>Lophotrochozoa</taxon>
        <taxon>Mollusca</taxon>
        <taxon>Gastropoda</taxon>
        <taxon>Heterobranchia</taxon>
        <taxon>Euthyneura</taxon>
        <taxon>Panpulmonata</taxon>
        <taxon>Hygrophila</taxon>
        <taxon>Lymnaeoidea</taxon>
        <taxon>Lymnaeidae</taxon>
        <taxon>Lymnaea</taxon>
    </lineage>
</organism>
<dbReference type="GO" id="GO:0006493">
    <property type="term" value="P:protein O-linked glycosylation"/>
    <property type="evidence" value="ECO:0007669"/>
    <property type="project" value="TreeGrafter"/>
</dbReference>
<keyword evidence="5 10" id="KW-0812">Transmembrane</keyword>
<evidence type="ECO:0000256" key="1">
    <source>
        <dbReference type="ARBA" id="ARBA00004323"/>
    </source>
</evidence>
<evidence type="ECO:0000313" key="11">
    <source>
        <dbReference type="EMBL" id="CAL1538681.1"/>
    </source>
</evidence>
<dbReference type="GO" id="GO:0016758">
    <property type="term" value="F:hexosyltransferase activity"/>
    <property type="evidence" value="ECO:0007669"/>
    <property type="project" value="InterPro"/>
</dbReference>
<keyword evidence="7 10" id="KW-1133">Transmembrane helix</keyword>
<gene>
    <name evidence="11" type="ORF">GSLYS_00012502001</name>
</gene>
<evidence type="ECO:0000256" key="7">
    <source>
        <dbReference type="ARBA" id="ARBA00022989"/>
    </source>
</evidence>
<dbReference type="InterPro" id="IPR002659">
    <property type="entry name" value="Glyco_trans_31"/>
</dbReference>
<evidence type="ECO:0000256" key="9">
    <source>
        <dbReference type="ARBA" id="ARBA00023136"/>
    </source>
</evidence>
<evidence type="ECO:0000256" key="4">
    <source>
        <dbReference type="ARBA" id="ARBA00022679"/>
    </source>
</evidence>
<proteinExistence type="inferred from homology"/>